<dbReference type="InterPro" id="IPR001547">
    <property type="entry name" value="Glyco_hydro_5"/>
</dbReference>
<evidence type="ECO:0000256" key="3">
    <source>
        <dbReference type="ARBA" id="ARBA00012706"/>
    </source>
</evidence>
<evidence type="ECO:0000313" key="8">
    <source>
        <dbReference type="EMBL" id="KAF9601280.1"/>
    </source>
</evidence>
<proteinExistence type="inferred from homology"/>
<sequence length="332" mass="37514">MSCRRSLSCIWWIFILLHALCETSTIATSTGFVRTSNTQFVLNGAPFLFNGFNSYWMMNVAVEPSERHKVSEVFHDASAAGLTVCRTWAFADGGDRALQISPGVYDERVFQALDFVISEAGKYGIRLVLSFVNNYNDYGGRAQYVRWARSAGMQINGDDDFYTNAVVKQYYKNHVQKVLTRMNTITRMAYKDDPTIMSWELINEPRCQADYSGKTVHRWMSSHWTDSKMIVRKPLVFAEFGKSNKNPGYSLTVRNTILATIYNNIYNDARSGGSFGGGMVWQLVAEGMESYYDGYEIVLSQNPSTTGIITTQSQKMTALSHLLSIPLNNRNP</sequence>
<protein>
    <recommendedName>
        <fullName evidence="3">mannan endo-1,4-beta-mannosidase</fullName>
        <ecNumber evidence="3">3.2.1.78</ecNumber>
    </recommendedName>
</protein>
<evidence type="ECO:0000313" key="9">
    <source>
        <dbReference type="Proteomes" id="UP000631114"/>
    </source>
</evidence>
<dbReference type="InterPro" id="IPR017853">
    <property type="entry name" value="GH"/>
</dbReference>
<evidence type="ECO:0000256" key="6">
    <source>
        <dbReference type="SAM" id="SignalP"/>
    </source>
</evidence>
<dbReference type="Gene3D" id="3.20.20.80">
    <property type="entry name" value="Glycosidases"/>
    <property type="match status" value="2"/>
</dbReference>
<feature type="domain" description="Glycoside hydrolase family 5" evidence="7">
    <location>
        <begin position="32"/>
        <end position="222"/>
    </location>
</feature>
<dbReference type="PANTHER" id="PTHR31451">
    <property type="match status" value="1"/>
</dbReference>
<keyword evidence="4" id="KW-0378">Hydrolase</keyword>
<dbReference type="EC" id="3.2.1.78" evidence="3"/>
<dbReference type="Pfam" id="PF26410">
    <property type="entry name" value="GH5_mannosidase"/>
    <property type="match status" value="1"/>
</dbReference>
<evidence type="ECO:0000256" key="1">
    <source>
        <dbReference type="ARBA" id="ARBA00001678"/>
    </source>
</evidence>
<dbReference type="PANTHER" id="PTHR31451:SF59">
    <property type="entry name" value="MANNAN ENDO-1,4-BETA-MANNOSIDASE"/>
    <property type="match status" value="1"/>
</dbReference>
<dbReference type="EMBL" id="JADFTS010000006">
    <property type="protein sequence ID" value="KAF9601280.1"/>
    <property type="molecule type" value="Genomic_DNA"/>
</dbReference>
<feature type="signal peptide" evidence="6">
    <location>
        <begin position="1"/>
        <end position="23"/>
    </location>
</feature>
<keyword evidence="9" id="KW-1185">Reference proteome</keyword>
<evidence type="ECO:0000256" key="5">
    <source>
        <dbReference type="ARBA" id="ARBA00023295"/>
    </source>
</evidence>
<organism evidence="8 9">
    <name type="scientific">Coptis chinensis</name>
    <dbReference type="NCBI Taxonomy" id="261450"/>
    <lineage>
        <taxon>Eukaryota</taxon>
        <taxon>Viridiplantae</taxon>
        <taxon>Streptophyta</taxon>
        <taxon>Embryophyta</taxon>
        <taxon>Tracheophyta</taxon>
        <taxon>Spermatophyta</taxon>
        <taxon>Magnoliopsida</taxon>
        <taxon>Ranunculales</taxon>
        <taxon>Ranunculaceae</taxon>
        <taxon>Coptidoideae</taxon>
        <taxon>Coptis</taxon>
    </lineage>
</organism>
<keyword evidence="6" id="KW-0732">Signal</keyword>
<dbReference type="GO" id="GO:0016985">
    <property type="term" value="F:mannan endo-1,4-beta-mannosidase activity"/>
    <property type="evidence" value="ECO:0007669"/>
    <property type="project" value="UniProtKB-EC"/>
</dbReference>
<dbReference type="SUPFAM" id="SSF51445">
    <property type="entry name" value="(Trans)glycosidases"/>
    <property type="match status" value="1"/>
</dbReference>
<evidence type="ECO:0000259" key="7">
    <source>
        <dbReference type="Pfam" id="PF26410"/>
    </source>
</evidence>
<reference evidence="8 9" key="1">
    <citation type="submission" date="2020-10" db="EMBL/GenBank/DDBJ databases">
        <title>The Coptis chinensis genome and diversification of protoberbering-type alkaloids.</title>
        <authorList>
            <person name="Wang B."/>
            <person name="Shu S."/>
            <person name="Song C."/>
            <person name="Liu Y."/>
        </authorList>
    </citation>
    <scope>NUCLEOTIDE SEQUENCE [LARGE SCALE GENOMIC DNA]</scope>
    <source>
        <strain evidence="8">HL-2020</strain>
        <tissue evidence="8">Leaf</tissue>
    </source>
</reference>
<evidence type="ECO:0000256" key="2">
    <source>
        <dbReference type="ARBA" id="ARBA00005641"/>
    </source>
</evidence>
<dbReference type="Proteomes" id="UP000631114">
    <property type="component" value="Unassembled WGS sequence"/>
</dbReference>
<gene>
    <name evidence="8" type="ORF">IFM89_018390</name>
</gene>
<comment type="catalytic activity">
    <reaction evidence="1">
        <text>Random hydrolysis of (1-&gt;4)-beta-D-mannosidic linkages in mannans, galactomannans and glucomannans.</text>
        <dbReference type="EC" id="3.2.1.78"/>
    </reaction>
</comment>
<feature type="chain" id="PRO_5032471032" description="mannan endo-1,4-beta-mannosidase" evidence="6">
    <location>
        <begin position="24"/>
        <end position="332"/>
    </location>
</feature>
<keyword evidence="5" id="KW-0326">Glycosidase</keyword>
<comment type="similarity">
    <text evidence="2">Belongs to the glycosyl hydrolase 5 (cellulase A) family.</text>
</comment>
<accession>A0A835HID9</accession>
<dbReference type="OrthoDB" id="406631at2759"/>
<comment type="caution">
    <text evidence="8">The sequence shown here is derived from an EMBL/GenBank/DDBJ whole genome shotgun (WGS) entry which is preliminary data.</text>
</comment>
<dbReference type="AlphaFoldDB" id="A0A835HID9"/>
<name>A0A835HID9_9MAGN</name>
<evidence type="ECO:0000256" key="4">
    <source>
        <dbReference type="ARBA" id="ARBA00022801"/>
    </source>
</evidence>
<dbReference type="InterPro" id="IPR045053">
    <property type="entry name" value="MAN-like"/>
</dbReference>